<gene>
    <name evidence="1" type="ORF">ACOLOM_LOCUS6928</name>
</gene>
<comment type="caution">
    <text evidence="1">The sequence shown here is derived from an EMBL/GenBank/DDBJ whole genome shotgun (WGS) entry which is preliminary data.</text>
</comment>
<sequence length="158" mass="17083">MEITLHKAQRERTLANTTGAQNNGAELAHWIAAHDGPQKGTELVVFSKSPVQLFPDRLAAVANTSLGPLANPSLTPLSSPYSSGHPAPDGVSAGRCVFSQLFIVYLTRSASIIFQLYSDVVPKTAEKRAWQVDSLRSTPLLQGIHLSQSDSRIHDPGW</sequence>
<reference evidence="1" key="1">
    <citation type="submission" date="2021-06" db="EMBL/GenBank/DDBJ databases">
        <authorList>
            <person name="Kallberg Y."/>
            <person name="Tangrot J."/>
            <person name="Rosling A."/>
        </authorList>
    </citation>
    <scope>NUCLEOTIDE SEQUENCE</scope>
    <source>
        <strain evidence="1">CL356</strain>
    </source>
</reference>
<evidence type="ECO:0000313" key="2">
    <source>
        <dbReference type="Proteomes" id="UP000789525"/>
    </source>
</evidence>
<dbReference type="EMBL" id="CAJVPT010014879">
    <property type="protein sequence ID" value="CAG8608129.1"/>
    <property type="molecule type" value="Genomic_DNA"/>
</dbReference>
<evidence type="ECO:0000313" key="1">
    <source>
        <dbReference type="EMBL" id="CAG8608129.1"/>
    </source>
</evidence>
<protein>
    <submittedName>
        <fullName evidence="1">4386_t:CDS:1</fullName>
    </submittedName>
</protein>
<keyword evidence="2" id="KW-1185">Reference proteome</keyword>
<dbReference type="Proteomes" id="UP000789525">
    <property type="component" value="Unassembled WGS sequence"/>
</dbReference>
<name>A0ACA9MSY7_9GLOM</name>
<organism evidence="1 2">
    <name type="scientific">Acaulospora colombiana</name>
    <dbReference type="NCBI Taxonomy" id="27376"/>
    <lineage>
        <taxon>Eukaryota</taxon>
        <taxon>Fungi</taxon>
        <taxon>Fungi incertae sedis</taxon>
        <taxon>Mucoromycota</taxon>
        <taxon>Glomeromycotina</taxon>
        <taxon>Glomeromycetes</taxon>
        <taxon>Diversisporales</taxon>
        <taxon>Acaulosporaceae</taxon>
        <taxon>Acaulospora</taxon>
    </lineage>
</organism>
<proteinExistence type="predicted"/>
<accession>A0ACA9MSY7</accession>
<feature type="non-terminal residue" evidence="1">
    <location>
        <position position="158"/>
    </location>
</feature>